<keyword evidence="3 5" id="KW-0378">Hydrolase</keyword>
<evidence type="ECO:0000259" key="7">
    <source>
        <dbReference type="Pfam" id="PF00082"/>
    </source>
</evidence>
<dbReference type="SUPFAM" id="SSF52743">
    <property type="entry name" value="Subtilisin-like"/>
    <property type="match status" value="1"/>
</dbReference>
<dbReference type="InterPro" id="IPR034193">
    <property type="entry name" value="PCSK9_ProteinaseK-like"/>
</dbReference>
<dbReference type="InterPro" id="IPR010259">
    <property type="entry name" value="S8pro/Inhibitor_I9"/>
</dbReference>
<dbReference type="PROSITE" id="PS00136">
    <property type="entry name" value="SUBTILASE_ASP"/>
    <property type="match status" value="1"/>
</dbReference>
<dbReference type="PANTHER" id="PTHR43806:SF11">
    <property type="entry name" value="CEREVISIN-RELATED"/>
    <property type="match status" value="1"/>
</dbReference>
<organism evidence="9 10">
    <name type="scientific">Cellulomonas denverensis</name>
    <dbReference type="NCBI Taxonomy" id="264297"/>
    <lineage>
        <taxon>Bacteria</taxon>
        <taxon>Bacillati</taxon>
        <taxon>Actinomycetota</taxon>
        <taxon>Actinomycetes</taxon>
        <taxon>Micrococcales</taxon>
        <taxon>Cellulomonadaceae</taxon>
        <taxon>Cellulomonas</taxon>
    </lineage>
</organism>
<dbReference type="InterPro" id="IPR037045">
    <property type="entry name" value="S8pro/Inhibitor_I9_sf"/>
</dbReference>
<dbReference type="Gene3D" id="3.30.70.80">
    <property type="entry name" value="Peptidase S8 propeptide/proteinase inhibitor I9"/>
    <property type="match status" value="1"/>
</dbReference>
<reference evidence="9 10" key="1">
    <citation type="submission" date="2020-04" db="EMBL/GenBank/DDBJ databases">
        <title>MicrobeNet Type strains.</title>
        <authorList>
            <person name="Nicholson A.C."/>
        </authorList>
    </citation>
    <scope>NUCLEOTIDE SEQUENCE [LARGE SCALE GENOMIC DNA]</scope>
    <source>
        <strain evidence="9 10">ATCC BAA-788</strain>
    </source>
</reference>
<accession>A0A7X6QYN0</accession>
<evidence type="ECO:0000256" key="6">
    <source>
        <dbReference type="RuleBase" id="RU003355"/>
    </source>
</evidence>
<comment type="similarity">
    <text evidence="1 5 6">Belongs to the peptidase S8 family.</text>
</comment>
<dbReference type="InterPro" id="IPR015500">
    <property type="entry name" value="Peptidase_S8_subtilisin-rel"/>
</dbReference>
<feature type="active site" description="Charge relay system" evidence="5">
    <location>
        <position position="105"/>
    </location>
</feature>
<dbReference type="PRINTS" id="PR00723">
    <property type="entry name" value="SUBTILISIN"/>
</dbReference>
<dbReference type="Gene3D" id="3.40.50.200">
    <property type="entry name" value="Peptidase S8/S53 domain"/>
    <property type="match status" value="1"/>
</dbReference>
<evidence type="ECO:0000313" key="10">
    <source>
        <dbReference type="Proteomes" id="UP000581206"/>
    </source>
</evidence>
<dbReference type="CDD" id="cd04077">
    <property type="entry name" value="Peptidases_S8_PCSK9_ProteinaseK_like"/>
    <property type="match status" value="1"/>
</dbReference>
<dbReference type="PROSITE" id="PS00138">
    <property type="entry name" value="SUBTILASE_SER"/>
    <property type="match status" value="1"/>
</dbReference>
<evidence type="ECO:0000256" key="4">
    <source>
        <dbReference type="ARBA" id="ARBA00022825"/>
    </source>
</evidence>
<dbReference type="FunFam" id="3.40.50.200:FF:000014">
    <property type="entry name" value="Proteinase K"/>
    <property type="match status" value="1"/>
</dbReference>
<comment type="caution">
    <text evidence="9">The sequence shown here is derived from an EMBL/GenBank/DDBJ whole genome shotgun (WGS) entry which is preliminary data.</text>
</comment>
<dbReference type="PROSITE" id="PS00137">
    <property type="entry name" value="SUBTILASE_HIS"/>
    <property type="match status" value="1"/>
</dbReference>
<name>A0A7X6QYN0_9CELL</name>
<dbReference type="Proteomes" id="UP000581206">
    <property type="component" value="Unassembled WGS sequence"/>
</dbReference>
<dbReference type="InterPro" id="IPR000209">
    <property type="entry name" value="Peptidase_S8/S53_dom"/>
</dbReference>
<dbReference type="InterPro" id="IPR022398">
    <property type="entry name" value="Peptidase_S8_His-AS"/>
</dbReference>
<keyword evidence="2 5" id="KW-0645">Protease</keyword>
<dbReference type="InterPro" id="IPR050131">
    <property type="entry name" value="Peptidase_S8_subtilisin-like"/>
</dbReference>
<evidence type="ECO:0000313" key="9">
    <source>
        <dbReference type="EMBL" id="NKY22166.1"/>
    </source>
</evidence>
<feature type="domain" description="Peptidase S8/S53" evidence="7">
    <location>
        <begin position="96"/>
        <end position="323"/>
    </location>
</feature>
<keyword evidence="4 5" id="KW-0720">Serine protease</keyword>
<keyword evidence="10" id="KW-1185">Reference proteome</keyword>
<evidence type="ECO:0000256" key="2">
    <source>
        <dbReference type="ARBA" id="ARBA00022670"/>
    </source>
</evidence>
<evidence type="ECO:0000259" key="8">
    <source>
        <dbReference type="Pfam" id="PF05922"/>
    </source>
</evidence>
<feature type="active site" description="Charge relay system" evidence="5">
    <location>
        <position position="138"/>
    </location>
</feature>
<feature type="active site" description="Charge relay system" evidence="5">
    <location>
        <position position="292"/>
    </location>
</feature>
<proteinExistence type="inferred from homology"/>
<dbReference type="InterPro" id="IPR036852">
    <property type="entry name" value="Peptidase_S8/S53_dom_sf"/>
</dbReference>
<dbReference type="PROSITE" id="PS51892">
    <property type="entry name" value="SUBTILASE"/>
    <property type="match status" value="1"/>
</dbReference>
<dbReference type="GO" id="GO:0005615">
    <property type="term" value="C:extracellular space"/>
    <property type="evidence" value="ECO:0007669"/>
    <property type="project" value="TreeGrafter"/>
</dbReference>
<sequence length="345" mass="34894">MIVTLAPGTNAAATAAAATAGDNSTVEDVFPAVAGFAAELTDQAIAELDADPRVLAIEPDRPVAAMATQRPPSWGLDRIDQQKLPLSGTYTYAQTGKGVTAYVIDSGILAGHREFTGRVRSGFTAVQDGKGTTDCLGHGTHVAGTLGGTTYGVAKQVTLVPVRVLNCTGSGTSSQLIAGIDWVVADHKPGQPAVANISLGGAASDAIDAAVQRLVADGVTVVVAAGNGNKDACTMSPARAVNAVTVGATTRTDTRSSVSNWGRCLDLFAPGEAIVSASHRSTTATASMTGTSMAAPHVAGAAALVLQKSPKSTPAQVWSTLLPRTGQNLVKSAGATSKNRLLRIA</sequence>
<dbReference type="SUPFAM" id="SSF54897">
    <property type="entry name" value="Protease propeptides/inhibitors"/>
    <property type="match status" value="1"/>
</dbReference>
<dbReference type="GO" id="GO:0006508">
    <property type="term" value="P:proteolysis"/>
    <property type="evidence" value="ECO:0007669"/>
    <property type="project" value="UniProtKB-KW"/>
</dbReference>
<dbReference type="Pfam" id="PF05922">
    <property type="entry name" value="Inhibitor_I9"/>
    <property type="match status" value="1"/>
</dbReference>
<evidence type="ECO:0000256" key="1">
    <source>
        <dbReference type="ARBA" id="ARBA00011073"/>
    </source>
</evidence>
<evidence type="ECO:0000256" key="3">
    <source>
        <dbReference type="ARBA" id="ARBA00022801"/>
    </source>
</evidence>
<dbReference type="InterPro" id="IPR023828">
    <property type="entry name" value="Peptidase_S8_Ser-AS"/>
</dbReference>
<evidence type="ECO:0000256" key="5">
    <source>
        <dbReference type="PROSITE-ProRule" id="PRU01240"/>
    </source>
</evidence>
<dbReference type="AlphaFoldDB" id="A0A7X6QYN0"/>
<dbReference type="Pfam" id="PF00082">
    <property type="entry name" value="Peptidase_S8"/>
    <property type="match status" value="1"/>
</dbReference>
<protein>
    <submittedName>
        <fullName evidence="9">S8 family peptidase</fullName>
    </submittedName>
</protein>
<dbReference type="PANTHER" id="PTHR43806">
    <property type="entry name" value="PEPTIDASE S8"/>
    <property type="match status" value="1"/>
</dbReference>
<dbReference type="InterPro" id="IPR023827">
    <property type="entry name" value="Peptidase_S8_Asp-AS"/>
</dbReference>
<feature type="domain" description="Inhibitor I9" evidence="8">
    <location>
        <begin position="25"/>
        <end position="64"/>
    </location>
</feature>
<dbReference type="GO" id="GO:0004252">
    <property type="term" value="F:serine-type endopeptidase activity"/>
    <property type="evidence" value="ECO:0007669"/>
    <property type="project" value="UniProtKB-UniRule"/>
</dbReference>
<gene>
    <name evidence="9" type="ORF">HGA03_05735</name>
</gene>
<dbReference type="EMBL" id="JAAXOX010000002">
    <property type="protein sequence ID" value="NKY22166.1"/>
    <property type="molecule type" value="Genomic_DNA"/>
</dbReference>